<proteinExistence type="predicted"/>
<gene>
    <name evidence="1" type="ORF">AAG570_002091</name>
</gene>
<dbReference type="SUPFAM" id="SSF56672">
    <property type="entry name" value="DNA/RNA polymerases"/>
    <property type="match status" value="1"/>
</dbReference>
<dbReference type="EMBL" id="JBFDAA010000011">
    <property type="protein sequence ID" value="KAL1124323.1"/>
    <property type="molecule type" value="Genomic_DNA"/>
</dbReference>
<protein>
    <submittedName>
        <fullName evidence="1">Uncharacterized protein</fullName>
    </submittedName>
</protein>
<accession>A0ABD0YAG4</accession>
<dbReference type="AlphaFoldDB" id="A0ABD0YAG4"/>
<organism evidence="1 2">
    <name type="scientific">Ranatra chinensis</name>
    <dbReference type="NCBI Taxonomy" id="642074"/>
    <lineage>
        <taxon>Eukaryota</taxon>
        <taxon>Metazoa</taxon>
        <taxon>Ecdysozoa</taxon>
        <taxon>Arthropoda</taxon>
        <taxon>Hexapoda</taxon>
        <taxon>Insecta</taxon>
        <taxon>Pterygota</taxon>
        <taxon>Neoptera</taxon>
        <taxon>Paraneoptera</taxon>
        <taxon>Hemiptera</taxon>
        <taxon>Heteroptera</taxon>
        <taxon>Panheteroptera</taxon>
        <taxon>Nepomorpha</taxon>
        <taxon>Nepidae</taxon>
        <taxon>Ranatrinae</taxon>
        <taxon>Ranatra</taxon>
    </lineage>
</organism>
<dbReference type="PANTHER" id="PTHR33064">
    <property type="entry name" value="POL PROTEIN"/>
    <property type="match status" value="1"/>
</dbReference>
<reference evidence="1 2" key="1">
    <citation type="submission" date="2024-07" db="EMBL/GenBank/DDBJ databases">
        <title>Chromosome-level genome assembly of the water stick insect Ranatra chinensis (Heteroptera: Nepidae).</title>
        <authorList>
            <person name="Liu X."/>
        </authorList>
    </citation>
    <scope>NUCLEOTIDE SEQUENCE [LARGE SCALE GENOMIC DNA]</scope>
    <source>
        <strain evidence="1">Cailab_2021Rc</strain>
        <tissue evidence="1">Muscle</tissue>
    </source>
</reference>
<keyword evidence="2" id="KW-1185">Reference proteome</keyword>
<name>A0ABD0YAG4_9HEMI</name>
<dbReference type="PANTHER" id="PTHR33064:SF29">
    <property type="entry name" value="PEPTIDASE A2 DOMAIN-CONTAINING PROTEIN-RELATED"/>
    <property type="match status" value="1"/>
</dbReference>
<dbReference type="InterPro" id="IPR051320">
    <property type="entry name" value="Viral_Replic_Matur_Polypro"/>
</dbReference>
<dbReference type="Gene3D" id="3.30.70.270">
    <property type="match status" value="1"/>
</dbReference>
<comment type="caution">
    <text evidence="1">The sequence shown here is derived from an EMBL/GenBank/DDBJ whole genome shotgun (WGS) entry which is preliminary data.</text>
</comment>
<dbReference type="FunFam" id="3.30.70.270:FF:000063">
    <property type="entry name" value="Zinc knuckle domaincontaining protein"/>
    <property type="match status" value="1"/>
</dbReference>
<dbReference type="InterPro" id="IPR043128">
    <property type="entry name" value="Rev_trsase/Diguanyl_cyclase"/>
</dbReference>
<dbReference type="InterPro" id="IPR043502">
    <property type="entry name" value="DNA/RNA_pol_sf"/>
</dbReference>
<dbReference type="GO" id="GO:0071897">
    <property type="term" value="P:DNA biosynthetic process"/>
    <property type="evidence" value="ECO:0007669"/>
    <property type="project" value="UniProtKB-ARBA"/>
</dbReference>
<dbReference type="Proteomes" id="UP001558652">
    <property type="component" value="Unassembled WGS sequence"/>
</dbReference>
<evidence type="ECO:0000313" key="1">
    <source>
        <dbReference type="EMBL" id="KAL1124323.1"/>
    </source>
</evidence>
<sequence>MDWASNEYDAILGTDAFRCVRGSVRMRRYDWIVRLGSIRYSSEGGVSCSGYVGAAVVKKMDHITADNVPHLFEAVFHTEGKVEAIKKLQVPDDVKGVRSVMGLINFYRRFLPGLADRTERWNHLTKKAVKFEITDDMLKSLDWAKEHLRREPVLRFPDFTKQFVVKLMPARLPWGPYSHRGAVRSTFRKIGRNRVWEFEIGRQAQNLDVCRITAELVEPEQTYYLYGDTTDRNI</sequence>
<evidence type="ECO:0000313" key="2">
    <source>
        <dbReference type="Proteomes" id="UP001558652"/>
    </source>
</evidence>